<keyword evidence="1" id="KW-0812">Transmembrane</keyword>
<accession>A0A381VCI0</accession>
<evidence type="ECO:0000313" key="2">
    <source>
        <dbReference type="EMBL" id="SVA38075.1"/>
    </source>
</evidence>
<keyword evidence="1" id="KW-1133">Transmembrane helix</keyword>
<reference evidence="2" key="1">
    <citation type="submission" date="2018-05" db="EMBL/GenBank/DDBJ databases">
        <authorList>
            <person name="Lanie J.A."/>
            <person name="Ng W.-L."/>
            <person name="Kazmierczak K.M."/>
            <person name="Andrzejewski T.M."/>
            <person name="Davidsen T.M."/>
            <person name="Wayne K.J."/>
            <person name="Tettelin H."/>
            <person name="Glass J.I."/>
            <person name="Rusch D."/>
            <person name="Podicherti R."/>
            <person name="Tsui H.-C.T."/>
            <person name="Winkler M.E."/>
        </authorList>
    </citation>
    <scope>NUCLEOTIDE SEQUENCE</scope>
</reference>
<protein>
    <submittedName>
        <fullName evidence="2">Uncharacterized protein</fullName>
    </submittedName>
</protein>
<dbReference type="AlphaFoldDB" id="A0A381VCI0"/>
<feature type="transmembrane region" description="Helical" evidence="1">
    <location>
        <begin position="20"/>
        <end position="40"/>
    </location>
</feature>
<keyword evidence="1" id="KW-0472">Membrane</keyword>
<organism evidence="2">
    <name type="scientific">marine metagenome</name>
    <dbReference type="NCBI Taxonomy" id="408172"/>
    <lineage>
        <taxon>unclassified sequences</taxon>
        <taxon>metagenomes</taxon>
        <taxon>ecological metagenomes</taxon>
    </lineage>
</organism>
<proteinExistence type="predicted"/>
<gene>
    <name evidence="2" type="ORF">METZ01_LOCUS90929</name>
</gene>
<sequence>MNIYQTFSVILIDSKFVHPIWAAKTLKFILDNFLIFLYVFNNL</sequence>
<dbReference type="EMBL" id="UINC01008460">
    <property type="protein sequence ID" value="SVA38075.1"/>
    <property type="molecule type" value="Genomic_DNA"/>
</dbReference>
<evidence type="ECO:0000256" key="1">
    <source>
        <dbReference type="SAM" id="Phobius"/>
    </source>
</evidence>
<name>A0A381VCI0_9ZZZZ</name>